<dbReference type="InterPro" id="IPR001387">
    <property type="entry name" value="Cro/C1-type_HTH"/>
</dbReference>
<gene>
    <name evidence="2" type="primary">immR_6</name>
    <name evidence="2" type="ORF">ELLFYP34_03104</name>
</gene>
<dbReference type="PANTHER" id="PTHR46558">
    <property type="entry name" value="TRACRIPTIONAL REGULATORY PROTEIN-RELATED-RELATED"/>
    <property type="match status" value="1"/>
</dbReference>
<dbReference type="InterPro" id="IPR010982">
    <property type="entry name" value="Lambda_DNA-bd_dom_sf"/>
</dbReference>
<dbReference type="SUPFAM" id="SSF47413">
    <property type="entry name" value="lambda repressor-like DNA-binding domains"/>
    <property type="match status" value="1"/>
</dbReference>
<dbReference type="Pfam" id="PF01381">
    <property type="entry name" value="HTH_3"/>
    <property type="match status" value="1"/>
</dbReference>
<dbReference type="RefSeq" id="WP_013382754.1">
    <property type="nucleotide sequence ID" value="NZ_JAJCLO010000015.1"/>
</dbReference>
<dbReference type="PROSITE" id="PS50943">
    <property type="entry name" value="HTH_CROC1"/>
    <property type="match status" value="1"/>
</dbReference>
<organism evidence="2">
    <name type="scientific">Eubacterium limosum</name>
    <dbReference type="NCBI Taxonomy" id="1736"/>
    <lineage>
        <taxon>Bacteria</taxon>
        <taxon>Bacillati</taxon>
        <taxon>Bacillota</taxon>
        <taxon>Clostridia</taxon>
        <taxon>Eubacteriales</taxon>
        <taxon>Eubacteriaceae</taxon>
        <taxon>Eubacterium</taxon>
    </lineage>
</organism>
<proteinExistence type="predicted"/>
<name>A0A6N3DI02_EUBLI</name>
<dbReference type="CDD" id="cd00093">
    <property type="entry name" value="HTH_XRE"/>
    <property type="match status" value="1"/>
</dbReference>
<reference evidence="2" key="1">
    <citation type="submission" date="2019-11" db="EMBL/GenBank/DDBJ databases">
        <authorList>
            <person name="Feng L."/>
        </authorList>
    </citation>
    <scope>NUCLEOTIDE SEQUENCE</scope>
    <source>
        <strain evidence="2">ElimosumLFYP34</strain>
    </source>
</reference>
<keyword evidence="1" id="KW-0238">DNA-binding</keyword>
<dbReference type="EMBL" id="CACRTR010000009">
    <property type="protein sequence ID" value="VYU27008.1"/>
    <property type="molecule type" value="Genomic_DNA"/>
</dbReference>
<dbReference type="GO" id="GO:0003677">
    <property type="term" value="F:DNA binding"/>
    <property type="evidence" value="ECO:0007669"/>
    <property type="project" value="UniProtKB-KW"/>
</dbReference>
<accession>A0A6N3DI02</accession>
<dbReference type="AlphaFoldDB" id="A0A6N3DI02"/>
<evidence type="ECO:0000256" key="1">
    <source>
        <dbReference type="ARBA" id="ARBA00023125"/>
    </source>
</evidence>
<dbReference type="Gene3D" id="1.10.260.40">
    <property type="entry name" value="lambda repressor-like DNA-binding domains"/>
    <property type="match status" value="1"/>
</dbReference>
<sequence length="130" mass="15038">MNVLERIQKLGKEKGISVGFLEEKLGIGRGTIYKWNKSAPNTENLVKVADYFNVSIDYLLGRDHSLNEEDEKDIAKIMDKMKKQLANETDWVFDGEAMNPATIELLLQDIEQQERIVKALNKNYIPKKRR</sequence>
<dbReference type="SMART" id="SM00530">
    <property type="entry name" value="HTH_XRE"/>
    <property type="match status" value="1"/>
</dbReference>
<dbReference type="PANTHER" id="PTHR46558:SF11">
    <property type="entry name" value="HTH-TYPE TRANSCRIPTIONAL REGULATOR XRE"/>
    <property type="match status" value="1"/>
</dbReference>
<protein>
    <submittedName>
        <fullName evidence="2">HTH-type transcriptional regulator ImmR</fullName>
    </submittedName>
</protein>
<evidence type="ECO:0000313" key="2">
    <source>
        <dbReference type="EMBL" id="VYU27008.1"/>
    </source>
</evidence>
<dbReference type="GeneID" id="68365272"/>